<gene>
    <name evidence="1" type="ORF">KCG35_21700</name>
</gene>
<dbReference type="InterPro" id="IPR009050">
    <property type="entry name" value="Globin-like_sf"/>
</dbReference>
<name>A0ABS5ZHX8_9GAMM</name>
<dbReference type="RefSeq" id="WP_215821964.1">
    <property type="nucleotide sequence ID" value="NZ_JAGSOY010000095.1"/>
</dbReference>
<accession>A0ABS5ZHX8</accession>
<reference evidence="1 2" key="1">
    <citation type="submission" date="2021-04" db="EMBL/GenBank/DDBJ databases">
        <authorList>
            <person name="Pira H."/>
            <person name="Risdian C."/>
            <person name="Wink J."/>
        </authorList>
    </citation>
    <scope>NUCLEOTIDE SEQUENCE [LARGE SCALE GENOMIC DNA]</scope>
    <source>
        <strain evidence="1 2">WH53</strain>
    </source>
</reference>
<comment type="caution">
    <text evidence="1">The sequence shown here is derived from an EMBL/GenBank/DDBJ whole genome shotgun (WGS) entry which is preliminary data.</text>
</comment>
<dbReference type="InterPro" id="IPR012292">
    <property type="entry name" value="Globin/Proto"/>
</dbReference>
<dbReference type="SUPFAM" id="SSF46458">
    <property type="entry name" value="Globin-like"/>
    <property type="match status" value="1"/>
</dbReference>
<keyword evidence="2" id="KW-1185">Reference proteome</keyword>
<evidence type="ECO:0000313" key="2">
    <source>
        <dbReference type="Proteomes" id="UP000690515"/>
    </source>
</evidence>
<dbReference type="Proteomes" id="UP000690515">
    <property type="component" value="Unassembled WGS sequence"/>
</dbReference>
<sequence length="143" mass="17463">MSEYERIFDESYERVRKIHRNKKTFFEAFYQRFMASSKDIAARFVNTEMSHQRRMLEKSFYKLLTFYATNNAADYLEKIAELHNREHLNIQPAWYDLWLEALMATLREFDPDYNDEIELAWRLVLSPGITFMKYRYSHKFTAT</sequence>
<dbReference type="Gene3D" id="1.10.490.10">
    <property type="entry name" value="Globins"/>
    <property type="match status" value="1"/>
</dbReference>
<organism evidence="1 2">
    <name type="scientific">Zooshikella harenae</name>
    <dbReference type="NCBI Taxonomy" id="2827238"/>
    <lineage>
        <taxon>Bacteria</taxon>
        <taxon>Pseudomonadati</taxon>
        <taxon>Pseudomonadota</taxon>
        <taxon>Gammaproteobacteria</taxon>
        <taxon>Oceanospirillales</taxon>
        <taxon>Zooshikellaceae</taxon>
        <taxon>Zooshikella</taxon>
    </lineage>
</organism>
<dbReference type="EMBL" id="JAGSOY010000095">
    <property type="protein sequence ID" value="MBU2713679.1"/>
    <property type="molecule type" value="Genomic_DNA"/>
</dbReference>
<proteinExistence type="predicted"/>
<protein>
    <submittedName>
        <fullName evidence="1">Globin</fullName>
    </submittedName>
</protein>
<evidence type="ECO:0000313" key="1">
    <source>
        <dbReference type="EMBL" id="MBU2713679.1"/>
    </source>
</evidence>